<sequence length="164" mass="18532">MEQQPGERRLAVFDLDGTLADVAHRLHFLEPPRRDWNGFFRAASGDPPLAEGIALALRWAETCDLGYVTGRPERCRRATERWLRERGLPAAPLWMRPDRDRRPARVLKPELLADAARTREIAVVVDDDAQVCAAYRARSLPVVHATWAAASRALERAQEETGRT</sequence>
<proteinExistence type="predicted"/>
<dbReference type="Gene3D" id="3.40.50.1000">
    <property type="entry name" value="HAD superfamily/HAD-like"/>
    <property type="match status" value="1"/>
</dbReference>
<gene>
    <name evidence="2" type="ORF">GCM10009801_65250</name>
</gene>
<dbReference type="InterPro" id="IPR056782">
    <property type="entry name" value="HAD_PNKP"/>
</dbReference>
<dbReference type="EMBL" id="BAAAPE010000016">
    <property type="protein sequence ID" value="GAA2096001.1"/>
    <property type="molecule type" value="Genomic_DNA"/>
</dbReference>
<dbReference type="RefSeq" id="WP_344533359.1">
    <property type="nucleotide sequence ID" value="NZ_BAAAPE010000016.1"/>
</dbReference>
<evidence type="ECO:0000313" key="2">
    <source>
        <dbReference type="EMBL" id="GAA2096001.1"/>
    </source>
</evidence>
<evidence type="ECO:0000259" key="1">
    <source>
        <dbReference type="Pfam" id="PF25109"/>
    </source>
</evidence>
<dbReference type="SUPFAM" id="SSF56784">
    <property type="entry name" value="HAD-like"/>
    <property type="match status" value="1"/>
</dbReference>
<dbReference type="InterPro" id="IPR023214">
    <property type="entry name" value="HAD_sf"/>
</dbReference>
<dbReference type="InterPro" id="IPR036412">
    <property type="entry name" value="HAD-like_sf"/>
</dbReference>
<dbReference type="Pfam" id="PF25109">
    <property type="entry name" value="HAD_PNKP"/>
    <property type="match status" value="1"/>
</dbReference>
<organism evidence="2 3">
    <name type="scientific">Streptomyces albiaxialis</name>
    <dbReference type="NCBI Taxonomy" id="329523"/>
    <lineage>
        <taxon>Bacteria</taxon>
        <taxon>Bacillati</taxon>
        <taxon>Actinomycetota</taxon>
        <taxon>Actinomycetes</taxon>
        <taxon>Kitasatosporales</taxon>
        <taxon>Streptomycetaceae</taxon>
        <taxon>Streptomyces</taxon>
    </lineage>
</organism>
<comment type="caution">
    <text evidence="2">The sequence shown here is derived from an EMBL/GenBank/DDBJ whole genome shotgun (WGS) entry which is preliminary data.</text>
</comment>
<protein>
    <recommendedName>
        <fullName evidence="1">Polynucleotide kinase PNKP phosphatase domain-containing protein</fullName>
    </recommendedName>
</protein>
<evidence type="ECO:0000313" key="3">
    <source>
        <dbReference type="Proteomes" id="UP001500016"/>
    </source>
</evidence>
<reference evidence="2 3" key="1">
    <citation type="journal article" date="2019" name="Int. J. Syst. Evol. Microbiol.">
        <title>The Global Catalogue of Microorganisms (GCM) 10K type strain sequencing project: providing services to taxonomists for standard genome sequencing and annotation.</title>
        <authorList>
            <consortium name="The Broad Institute Genomics Platform"/>
            <consortium name="The Broad Institute Genome Sequencing Center for Infectious Disease"/>
            <person name="Wu L."/>
            <person name="Ma J."/>
        </authorList>
    </citation>
    <scope>NUCLEOTIDE SEQUENCE [LARGE SCALE GENOMIC DNA]</scope>
    <source>
        <strain evidence="2 3">JCM 15478</strain>
    </source>
</reference>
<dbReference type="Proteomes" id="UP001500016">
    <property type="component" value="Unassembled WGS sequence"/>
</dbReference>
<keyword evidence="3" id="KW-1185">Reference proteome</keyword>
<accession>A0ABN2WRA3</accession>
<name>A0ABN2WRA3_9ACTN</name>
<feature type="domain" description="Polynucleotide kinase PNKP phosphatase" evidence="1">
    <location>
        <begin position="11"/>
        <end position="143"/>
    </location>
</feature>